<protein>
    <submittedName>
        <fullName evidence="2">Uncharacterized protein</fullName>
    </submittedName>
</protein>
<dbReference type="EMBL" id="GL445147">
    <property type="protein sequence ID" value="EFN90081.1"/>
    <property type="molecule type" value="Genomic_DNA"/>
</dbReference>
<evidence type="ECO:0000313" key="3">
    <source>
        <dbReference type="Proteomes" id="UP000008237"/>
    </source>
</evidence>
<dbReference type="InParanoid" id="E2B2K4"/>
<proteinExistence type="predicted"/>
<keyword evidence="3" id="KW-1185">Reference proteome</keyword>
<gene>
    <name evidence="2" type="ORF">EAI_02748</name>
</gene>
<feature type="compositionally biased region" description="Basic residues" evidence="1">
    <location>
        <begin position="29"/>
        <end position="41"/>
    </location>
</feature>
<dbReference type="AlphaFoldDB" id="E2B2K4"/>
<sequence length="139" mass="15742">MPTPRSGVGSEQPPSSDSDDYSTANYQQQHHHQHLQSHAHSHGQGYGQLDSYAVPKVQVSGPSNADESSSIVNGKENISTELRISRSCKNRFLRNCNVVLHWLRIKKRVVIYDERISCVYHKEEAQLHVRATCECASEW</sequence>
<name>E2B2K4_HARSA</name>
<accession>E2B2K4</accession>
<evidence type="ECO:0000256" key="1">
    <source>
        <dbReference type="SAM" id="MobiDB-lite"/>
    </source>
</evidence>
<feature type="compositionally biased region" description="Polar residues" evidence="1">
    <location>
        <begin position="12"/>
        <end position="26"/>
    </location>
</feature>
<dbReference type="OrthoDB" id="74360at2759"/>
<feature type="compositionally biased region" description="Polar residues" evidence="1">
    <location>
        <begin position="60"/>
        <end position="76"/>
    </location>
</feature>
<dbReference type="Proteomes" id="UP000008237">
    <property type="component" value="Unassembled WGS sequence"/>
</dbReference>
<organism evidence="3">
    <name type="scientific">Harpegnathos saltator</name>
    <name type="common">Jerdon's jumping ant</name>
    <dbReference type="NCBI Taxonomy" id="610380"/>
    <lineage>
        <taxon>Eukaryota</taxon>
        <taxon>Metazoa</taxon>
        <taxon>Ecdysozoa</taxon>
        <taxon>Arthropoda</taxon>
        <taxon>Hexapoda</taxon>
        <taxon>Insecta</taxon>
        <taxon>Pterygota</taxon>
        <taxon>Neoptera</taxon>
        <taxon>Endopterygota</taxon>
        <taxon>Hymenoptera</taxon>
        <taxon>Apocrita</taxon>
        <taxon>Aculeata</taxon>
        <taxon>Formicoidea</taxon>
        <taxon>Formicidae</taxon>
        <taxon>Ponerinae</taxon>
        <taxon>Ponerini</taxon>
        <taxon>Harpegnathos</taxon>
    </lineage>
</organism>
<feature type="region of interest" description="Disordered" evidence="1">
    <location>
        <begin position="1"/>
        <end position="76"/>
    </location>
</feature>
<evidence type="ECO:0000313" key="2">
    <source>
        <dbReference type="EMBL" id="EFN90081.1"/>
    </source>
</evidence>
<reference evidence="2 3" key="1">
    <citation type="journal article" date="2010" name="Science">
        <title>Genomic comparison of the ants Camponotus floridanus and Harpegnathos saltator.</title>
        <authorList>
            <person name="Bonasio R."/>
            <person name="Zhang G."/>
            <person name="Ye C."/>
            <person name="Mutti N.S."/>
            <person name="Fang X."/>
            <person name="Qin N."/>
            <person name="Donahue G."/>
            <person name="Yang P."/>
            <person name="Li Q."/>
            <person name="Li C."/>
            <person name="Zhang P."/>
            <person name="Huang Z."/>
            <person name="Berger S.L."/>
            <person name="Reinberg D."/>
            <person name="Wang J."/>
            <person name="Liebig J."/>
        </authorList>
    </citation>
    <scope>NUCLEOTIDE SEQUENCE [LARGE SCALE GENOMIC DNA]</scope>
    <source>
        <strain evidence="2 3">R22 G/1</strain>
    </source>
</reference>